<keyword evidence="5" id="KW-1185">Reference proteome</keyword>
<evidence type="ECO:0000313" key="4">
    <source>
        <dbReference type="EMBL" id="SLN34321.1"/>
    </source>
</evidence>
<evidence type="ECO:0000256" key="1">
    <source>
        <dbReference type="ARBA" id="ARBA00022737"/>
    </source>
</evidence>
<accession>A0A1Y5S9Z0</accession>
<dbReference type="SMART" id="SM00028">
    <property type="entry name" value="TPR"/>
    <property type="match status" value="3"/>
</dbReference>
<protein>
    <submittedName>
        <fullName evidence="4">Tetratricopeptide repeat protein</fullName>
    </submittedName>
</protein>
<dbReference type="Pfam" id="PF13432">
    <property type="entry name" value="TPR_16"/>
    <property type="match status" value="1"/>
</dbReference>
<dbReference type="Gene3D" id="1.25.40.10">
    <property type="entry name" value="Tetratricopeptide repeat domain"/>
    <property type="match status" value="1"/>
</dbReference>
<dbReference type="AlphaFoldDB" id="A0A1Y5S9Z0"/>
<feature type="repeat" description="TPR" evidence="3">
    <location>
        <begin position="135"/>
        <end position="168"/>
    </location>
</feature>
<keyword evidence="1" id="KW-0677">Repeat</keyword>
<dbReference type="PROSITE" id="PS50005">
    <property type="entry name" value="TPR"/>
    <property type="match status" value="1"/>
</dbReference>
<dbReference type="InterPro" id="IPR011990">
    <property type="entry name" value="TPR-like_helical_dom_sf"/>
</dbReference>
<dbReference type="GO" id="GO:0051879">
    <property type="term" value="F:Hsp90 protein binding"/>
    <property type="evidence" value="ECO:0007669"/>
    <property type="project" value="TreeGrafter"/>
</dbReference>
<gene>
    <name evidence="4" type="ORF">PEL8287_01692</name>
</gene>
<dbReference type="EMBL" id="FWFL01000003">
    <property type="protein sequence ID" value="SLN34321.1"/>
    <property type="molecule type" value="Genomic_DNA"/>
</dbReference>
<dbReference type="PANTHER" id="PTHR22904">
    <property type="entry name" value="TPR REPEAT CONTAINING PROTEIN"/>
    <property type="match status" value="1"/>
</dbReference>
<dbReference type="InterPro" id="IPR019734">
    <property type="entry name" value="TPR_rpt"/>
</dbReference>
<name>A0A1Y5S9Z0_9RHOB</name>
<sequence length="187" mass="20258">MSAVFRKLNNIVTALAAIVMFSLPALAVEEAKLDRLFLSLKDADATEAGIIAKEIELELSKSGSPAMDLLLKRGRDALEAGDSRGAIGHFTALTDHAPDFAEGWNARSIAFFQAELYGPALADIERTLALQPRNFNAIYGLGVILEEINRPNLAREAYNRVLAIHPHHKDVTAALERLNGQLGGSDL</sequence>
<organism evidence="4 5">
    <name type="scientific">Roseovarius litorisediminis</name>
    <dbReference type="NCBI Taxonomy" id="1312363"/>
    <lineage>
        <taxon>Bacteria</taxon>
        <taxon>Pseudomonadati</taxon>
        <taxon>Pseudomonadota</taxon>
        <taxon>Alphaproteobacteria</taxon>
        <taxon>Rhodobacterales</taxon>
        <taxon>Roseobacteraceae</taxon>
        <taxon>Roseovarius</taxon>
    </lineage>
</organism>
<proteinExistence type="predicted"/>
<evidence type="ECO:0000313" key="5">
    <source>
        <dbReference type="Proteomes" id="UP000193827"/>
    </source>
</evidence>
<keyword evidence="2 3" id="KW-0802">TPR repeat</keyword>
<dbReference type="Proteomes" id="UP000193827">
    <property type="component" value="Unassembled WGS sequence"/>
</dbReference>
<dbReference type="PANTHER" id="PTHR22904:SF523">
    <property type="entry name" value="STRESS-INDUCED-PHOSPHOPROTEIN 1"/>
    <property type="match status" value="1"/>
</dbReference>
<dbReference type="OrthoDB" id="9815010at2"/>
<reference evidence="4 5" key="1">
    <citation type="submission" date="2017-03" db="EMBL/GenBank/DDBJ databases">
        <authorList>
            <person name="Afonso C.L."/>
            <person name="Miller P.J."/>
            <person name="Scott M.A."/>
            <person name="Spackman E."/>
            <person name="Goraichik I."/>
            <person name="Dimitrov K.M."/>
            <person name="Suarez D.L."/>
            <person name="Swayne D.E."/>
        </authorList>
    </citation>
    <scope>NUCLEOTIDE SEQUENCE [LARGE SCALE GENOMIC DNA]</scope>
    <source>
        <strain evidence="4 5">CECT 8287</strain>
    </source>
</reference>
<dbReference type="SUPFAM" id="SSF48452">
    <property type="entry name" value="TPR-like"/>
    <property type="match status" value="1"/>
</dbReference>
<evidence type="ECO:0000256" key="3">
    <source>
        <dbReference type="PROSITE-ProRule" id="PRU00339"/>
    </source>
</evidence>
<dbReference type="RefSeq" id="WP_085891905.1">
    <property type="nucleotide sequence ID" value="NZ_FWFL01000003.1"/>
</dbReference>
<evidence type="ECO:0000256" key="2">
    <source>
        <dbReference type="ARBA" id="ARBA00022803"/>
    </source>
</evidence>